<evidence type="ECO:0000313" key="3">
    <source>
        <dbReference type="Proteomes" id="UP000067708"/>
    </source>
</evidence>
<evidence type="ECO:0000259" key="1">
    <source>
        <dbReference type="Pfam" id="PF03713"/>
    </source>
</evidence>
<dbReference type="AlphaFoldDB" id="A0A060JEE9"/>
<organism evidence="2 3">
    <name type="scientific">Rhodoluna lacicola</name>
    <dbReference type="NCBI Taxonomy" id="529884"/>
    <lineage>
        <taxon>Bacteria</taxon>
        <taxon>Bacillati</taxon>
        <taxon>Actinomycetota</taxon>
        <taxon>Actinomycetes</taxon>
        <taxon>Micrococcales</taxon>
        <taxon>Microbacteriaceae</taxon>
        <taxon>Luna cluster</taxon>
        <taxon>Luna-1 subcluster</taxon>
        <taxon>Rhodoluna</taxon>
    </lineage>
</organism>
<dbReference type="Gene3D" id="1.20.1260.10">
    <property type="match status" value="1"/>
</dbReference>
<dbReference type="eggNOG" id="COG3544">
    <property type="taxonomic scope" value="Bacteria"/>
</dbReference>
<feature type="domain" description="DUF305" evidence="1">
    <location>
        <begin position="57"/>
        <end position="195"/>
    </location>
</feature>
<dbReference type="PROSITE" id="PS51257">
    <property type="entry name" value="PROKAR_LIPOPROTEIN"/>
    <property type="match status" value="1"/>
</dbReference>
<dbReference type="RefSeq" id="WP_051636139.1">
    <property type="nucleotide sequence ID" value="NZ_CP007490.1"/>
</dbReference>
<dbReference type="PANTHER" id="PTHR36933:SF1">
    <property type="entry name" value="SLL0788 PROTEIN"/>
    <property type="match status" value="1"/>
</dbReference>
<reference evidence="2 3" key="1">
    <citation type="journal article" date="2014" name="Int. J. Syst. Evol. Microbiol.">
        <title>Rhodoluna lacicola gen. nov., sp. nov., a planktonic freshwater bacterium with stream-lined genome.</title>
        <authorList>
            <person name="Hahn M."/>
            <person name="Schmidt J."/>
            <person name="Taipale S.J."/>
            <person name="Doolittle W.F."/>
            <person name="Koll U."/>
        </authorList>
    </citation>
    <scope>NUCLEOTIDE SEQUENCE [LARGE SCALE GENOMIC DNA]</scope>
    <source>
        <strain evidence="2 3">MWH-Ta8</strain>
    </source>
</reference>
<name>A0A060JEE9_9MICO</name>
<dbReference type="PANTHER" id="PTHR36933">
    <property type="entry name" value="SLL0788 PROTEIN"/>
    <property type="match status" value="1"/>
</dbReference>
<dbReference type="InterPro" id="IPR012347">
    <property type="entry name" value="Ferritin-like"/>
</dbReference>
<dbReference type="STRING" id="529884.Rhola_00001370"/>
<dbReference type="OrthoDB" id="26872at2"/>
<keyword evidence="3" id="KW-1185">Reference proteome</keyword>
<dbReference type="KEGG" id="rla:Rhola_00001370"/>
<proteinExistence type="predicted"/>
<dbReference type="Proteomes" id="UP000067708">
    <property type="component" value="Chromosome"/>
</dbReference>
<dbReference type="Pfam" id="PF03713">
    <property type="entry name" value="DUF305"/>
    <property type="match status" value="1"/>
</dbReference>
<dbReference type="HOGENOM" id="CLU_074343_1_1_11"/>
<evidence type="ECO:0000313" key="2">
    <source>
        <dbReference type="EMBL" id="AIC46967.1"/>
    </source>
</evidence>
<protein>
    <recommendedName>
        <fullName evidence="1">DUF305 domain-containing protein</fullName>
    </recommendedName>
</protein>
<gene>
    <name evidence="2" type="ORF">Rhola_00001370</name>
</gene>
<sequence length="197" mass="20972">MSASKSKLGFVGLALVGSLTLSGCSIPLPDIGLADIQSGVEDIQNLASGATEFSANDLMYAQMMIPHHEQAVAMAELATTRTSNPEVLAIAKKIKSAQAPEIAVMAAWLGGKAAELHSGHDMPMNGMISGAQFEELKNSVDDTFDSLFVKYMIAHHEGAIEMTQGILESENIIVKKFGEKVVKDQTAEIAELKKIQG</sequence>
<dbReference type="InterPro" id="IPR005183">
    <property type="entry name" value="DUF305_CopM-like"/>
</dbReference>
<dbReference type="EMBL" id="CP007490">
    <property type="protein sequence ID" value="AIC46967.1"/>
    <property type="molecule type" value="Genomic_DNA"/>
</dbReference>
<accession>A0A060JEE9</accession>